<protein>
    <submittedName>
        <fullName evidence="3">Uncharacterized protein</fullName>
    </submittedName>
</protein>
<comment type="caution">
    <text evidence="3">The sequence shown here is derived from an EMBL/GenBank/DDBJ whole genome shotgun (WGS) entry which is preliminary data.</text>
</comment>
<dbReference type="AlphaFoldDB" id="A0A9W9IGM8"/>
<evidence type="ECO:0000313" key="4">
    <source>
        <dbReference type="Proteomes" id="UP001146351"/>
    </source>
</evidence>
<feature type="chain" id="PRO_5040853452" evidence="2">
    <location>
        <begin position="18"/>
        <end position="157"/>
    </location>
</feature>
<sequence length="157" mass="16987">MQYATVLFAALAAGAHAATPVQPSGTSTPASSSQSPPTSYPTVVSMVKGTEYPECLIHVKVPGCDDNSAHIGDYDEKTKRCIRDRDDNQDENSRATVCKGHVVEWFHKNGTVKIYPSVNSDHVEWSTDLGFHPGAWSASKDGKWCGNEMGDKCPSDN</sequence>
<accession>A0A9W9IGM8</accession>
<evidence type="ECO:0000313" key="3">
    <source>
        <dbReference type="EMBL" id="KAJ5178723.1"/>
    </source>
</evidence>
<evidence type="ECO:0000256" key="2">
    <source>
        <dbReference type="SAM" id="SignalP"/>
    </source>
</evidence>
<reference evidence="3" key="1">
    <citation type="submission" date="2022-11" db="EMBL/GenBank/DDBJ databases">
        <authorList>
            <person name="Petersen C."/>
        </authorList>
    </citation>
    <scope>NUCLEOTIDE SEQUENCE</scope>
    <source>
        <strain evidence="3">IBT 21917</strain>
    </source>
</reference>
<dbReference type="Proteomes" id="UP001146351">
    <property type="component" value="Unassembled WGS sequence"/>
</dbReference>
<feature type="region of interest" description="Disordered" evidence="1">
    <location>
        <begin position="19"/>
        <end position="40"/>
    </location>
</feature>
<dbReference type="EMBL" id="JAPQKO010000002">
    <property type="protein sequence ID" value="KAJ5178723.1"/>
    <property type="molecule type" value="Genomic_DNA"/>
</dbReference>
<feature type="signal peptide" evidence="2">
    <location>
        <begin position="1"/>
        <end position="17"/>
    </location>
</feature>
<name>A0A9W9IGM8_9EURO</name>
<evidence type="ECO:0000256" key="1">
    <source>
        <dbReference type="SAM" id="MobiDB-lite"/>
    </source>
</evidence>
<keyword evidence="4" id="KW-1185">Reference proteome</keyword>
<proteinExistence type="predicted"/>
<reference evidence="3" key="2">
    <citation type="journal article" date="2023" name="IMA Fungus">
        <title>Comparative genomic study of the Penicillium genus elucidates a diverse pangenome and 15 lateral gene transfer events.</title>
        <authorList>
            <person name="Petersen C."/>
            <person name="Sorensen T."/>
            <person name="Nielsen M.R."/>
            <person name="Sondergaard T.E."/>
            <person name="Sorensen J.L."/>
            <person name="Fitzpatrick D.A."/>
            <person name="Frisvad J.C."/>
            <person name="Nielsen K.L."/>
        </authorList>
    </citation>
    <scope>NUCLEOTIDE SEQUENCE</scope>
    <source>
        <strain evidence="3">IBT 21917</strain>
    </source>
</reference>
<keyword evidence="2" id="KW-0732">Signal</keyword>
<gene>
    <name evidence="3" type="ORF">N7492_001933</name>
</gene>
<organism evidence="3 4">
    <name type="scientific">Penicillium capsulatum</name>
    <dbReference type="NCBI Taxonomy" id="69766"/>
    <lineage>
        <taxon>Eukaryota</taxon>
        <taxon>Fungi</taxon>
        <taxon>Dikarya</taxon>
        <taxon>Ascomycota</taxon>
        <taxon>Pezizomycotina</taxon>
        <taxon>Eurotiomycetes</taxon>
        <taxon>Eurotiomycetidae</taxon>
        <taxon>Eurotiales</taxon>
        <taxon>Aspergillaceae</taxon>
        <taxon>Penicillium</taxon>
    </lineage>
</organism>